<feature type="compositionally biased region" description="Polar residues" evidence="1">
    <location>
        <begin position="67"/>
        <end position="78"/>
    </location>
</feature>
<protein>
    <submittedName>
        <fullName evidence="2">Uncharacterized protein</fullName>
    </submittedName>
</protein>
<organism evidence="2 3">
    <name type="scientific">Aspergillus granulosus</name>
    <dbReference type="NCBI Taxonomy" id="176169"/>
    <lineage>
        <taxon>Eukaryota</taxon>
        <taxon>Fungi</taxon>
        <taxon>Dikarya</taxon>
        <taxon>Ascomycota</taxon>
        <taxon>Pezizomycotina</taxon>
        <taxon>Eurotiomycetes</taxon>
        <taxon>Eurotiomycetidae</taxon>
        <taxon>Eurotiales</taxon>
        <taxon>Aspergillaceae</taxon>
        <taxon>Aspergillus</taxon>
        <taxon>Aspergillus subgen. Nidulantes</taxon>
    </lineage>
</organism>
<evidence type="ECO:0000313" key="2">
    <source>
        <dbReference type="EMBL" id="KAL2821535.1"/>
    </source>
</evidence>
<name>A0ABR4I1F9_9EURO</name>
<proteinExistence type="predicted"/>
<reference evidence="2 3" key="1">
    <citation type="submission" date="2024-07" db="EMBL/GenBank/DDBJ databases">
        <title>Section-level genome sequencing and comparative genomics of Aspergillus sections Usti and Cavernicolus.</title>
        <authorList>
            <consortium name="Lawrence Berkeley National Laboratory"/>
            <person name="Nybo J.L."/>
            <person name="Vesth T.C."/>
            <person name="Theobald S."/>
            <person name="Frisvad J.C."/>
            <person name="Larsen T.O."/>
            <person name="Kjaerboelling I."/>
            <person name="Rothschild-Mancinelli K."/>
            <person name="Lyhne E.K."/>
            <person name="Kogle M.E."/>
            <person name="Barry K."/>
            <person name="Clum A."/>
            <person name="Na H."/>
            <person name="Ledsgaard L."/>
            <person name="Lin J."/>
            <person name="Lipzen A."/>
            <person name="Kuo A."/>
            <person name="Riley R."/>
            <person name="Mondo S."/>
            <person name="Labutti K."/>
            <person name="Haridas S."/>
            <person name="Pangalinan J."/>
            <person name="Salamov A.A."/>
            <person name="Simmons B.A."/>
            <person name="Magnuson J.K."/>
            <person name="Chen J."/>
            <person name="Drula E."/>
            <person name="Henrissat B."/>
            <person name="Wiebenga A."/>
            <person name="Lubbers R.J."/>
            <person name="Gomes A.C."/>
            <person name="Makela M.R."/>
            <person name="Stajich J."/>
            <person name="Grigoriev I.V."/>
            <person name="Mortensen U.H."/>
            <person name="De Vries R.P."/>
            <person name="Baker S.E."/>
            <person name="Andersen M.R."/>
        </authorList>
    </citation>
    <scope>NUCLEOTIDE SEQUENCE [LARGE SCALE GENOMIC DNA]</scope>
    <source>
        <strain evidence="2 3">CBS 588.65</strain>
    </source>
</reference>
<sequence length="368" mass="39402">MEALHHAVQNASNTASHAIWGTGEQQQQPQSQRTEQIVAARYGEEPLSGVQGKGTAADPFDAGNRAEQPSTTQSQKTEQIPMARHGEEPISGVQGRGTVTDPYDAGNRDEQPGAPRTRENTAVITEPLVSIGLAQSHTHENSTNTTDVTAKDSGPKDVTSPSDKPSTDRASLATSPLGTKNPSITHPDLVDNPQKTPYTTTPTTGALGARAGGVPVHQPSLNDPTANARTSNTSDSAAGLGSTSDSTSRPSEQCNQDRKEEDEGESSGNIVEAAAHKQKVSKEALRGPSVSAPRDRWEMEEKEEERLQKQEEQGGQSGRPKTTKPESGGSSDKNHSKEAKDTRGTKGEEHHHKTMKERLHNIVHPHHH</sequence>
<feature type="compositionally biased region" description="Polar residues" evidence="1">
    <location>
        <begin position="159"/>
        <end position="184"/>
    </location>
</feature>
<feature type="compositionally biased region" description="Polar residues" evidence="1">
    <location>
        <begin position="133"/>
        <end position="148"/>
    </location>
</feature>
<feature type="compositionally biased region" description="Polar residues" evidence="1">
    <location>
        <begin position="219"/>
        <end position="254"/>
    </location>
</feature>
<comment type="caution">
    <text evidence="2">The sequence shown here is derived from an EMBL/GenBank/DDBJ whole genome shotgun (WGS) entry which is preliminary data.</text>
</comment>
<gene>
    <name evidence="2" type="ORF">BJX63DRAFT_427530</name>
</gene>
<evidence type="ECO:0000256" key="1">
    <source>
        <dbReference type="SAM" id="MobiDB-lite"/>
    </source>
</evidence>
<feature type="region of interest" description="Disordered" evidence="1">
    <location>
        <begin position="1"/>
        <end position="368"/>
    </location>
</feature>
<accession>A0ABR4I1F9</accession>
<keyword evidence="3" id="KW-1185">Reference proteome</keyword>
<feature type="compositionally biased region" description="Low complexity" evidence="1">
    <location>
        <begin position="25"/>
        <end position="36"/>
    </location>
</feature>
<feature type="compositionally biased region" description="Basic and acidic residues" evidence="1">
    <location>
        <begin position="332"/>
        <end position="360"/>
    </location>
</feature>
<feature type="compositionally biased region" description="Basic and acidic residues" evidence="1">
    <location>
        <begin position="293"/>
        <end position="312"/>
    </location>
</feature>
<dbReference type="Proteomes" id="UP001610334">
    <property type="component" value="Unassembled WGS sequence"/>
</dbReference>
<feature type="compositionally biased region" description="Basic and acidic residues" evidence="1">
    <location>
        <begin position="106"/>
        <end position="119"/>
    </location>
</feature>
<evidence type="ECO:0000313" key="3">
    <source>
        <dbReference type="Proteomes" id="UP001610334"/>
    </source>
</evidence>
<dbReference type="EMBL" id="JBFXLT010000004">
    <property type="protein sequence ID" value="KAL2821535.1"/>
    <property type="molecule type" value="Genomic_DNA"/>
</dbReference>